<dbReference type="EMBL" id="JAPRAT010000005">
    <property type="protein sequence ID" value="MCZ0702333.1"/>
    <property type="molecule type" value="Genomic_DNA"/>
</dbReference>
<evidence type="ECO:0000256" key="4">
    <source>
        <dbReference type="HAMAP-Rule" id="MF_02217"/>
    </source>
</evidence>
<dbReference type="Gene3D" id="3.40.50.150">
    <property type="entry name" value="Vaccinia Virus protein VP39"/>
    <property type="match status" value="1"/>
</dbReference>
<dbReference type="GO" id="GO:0016300">
    <property type="term" value="F:tRNA (uridine) methyltransferase activity"/>
    <property type="evidence" value="ECO:0007669"/>
    <property type="project" value="UniProtKB-UniRule"/>
</dbReference>
<keyword evidence="4" id="KW-0479">Metal-binding</keyword>
<evidence type="ECO:0000256" key="1">
    <source>
        <dbReference type="ARBA" id="ARBA00022603"/>
    </source>
</evidence>
<comment type="similarity">
    <text evidence="4">Belongs to the class I-like SAM-binding methyltransferase superfamily. Cation-dependent O-methyltransferase family.</text>
</comment>
<dbReference type="AlphaFoldDB" id="A0A9J6R9Q7"/>
<feature type="binding site" evidence="4">
    <location>
        <position position="157"/>
    </location>
    <ligand>
        <name>Mg(2+)</name>
        <dbReference type="ChEBI" id="CHEBI:18420"/>
    </ligand>
</feature>
<comment type="function">
    <text evidence="4">Catalyzes the methylation of 5-hydroxyuridine (ho5U) to form 5-methoxyuridine (mo5U) at position 34 in tRNAs.</text>
</comment>
<evidence type="ECO:0000313" key="5">
    <source>
        <dbReference type="EMBL" id="MCZ0702333.1"/>
    </source>
</evidence>
<gene>
    <name evidence="4" type="primary">trmR</name>
    <name evidence="5" type="ORF">OWO01_03785</name>
</gene>
<dbReference type="InterPro" id="IPR050362">
    <property type="entry name" value="Cation-dep_OMT"/>
</dbReference>
<dbReference type="GO" id="GO:0008171">
    <property type="term" value="F:O-methyltransferase activity"/>
    <property type="evidence" value="ECO:0007669"/>
    <property type="project" value="InterPro"/>
</dbReference>
<dbReference type="PANTHER" id="PTHR10509:SF14">
    <property type="entry name" value="CAFFEOYL-COA O-METHYLTRANSFERASE 3-RELATED"/>
    <property type="match status" value="1"/>
</dbReference>
<feature type="binding site" evidence="4">
    <location>
        <position position="83"/>
    </location>
    <ligand>
        <name>S-adenosyl-L-methionine</name>
        <dbReference type="ChEBI" id="CHEBI:59789"/>
    </ligand>
</feature>
<name>A0A9J6R9Q7_9BACI</name>
<keyword evidence="4" id="KW-0460">Magnesium</keyword>
<organism evidence="5 6">
    <name type="scientific">Natronobacillus azotifigens</name>
    <dbReference type="NCBI Taxonomy" id="472978"/>
    <lineage>
        <taxon>Bacteria</taxon>
        <taxon>Bacillati</taxon>
        <taxon>Bacillota</taxon>
        <taxon>Bacilli</taxon>
        <taxon>Bacillales</taxon>
        <taxon>Bacillaceae</taxon>
        <taxon>Natronobacillus</taxon>
    </lineage>
</organism>
<protein>
    <recommendedName>
        <fullName evidence="4">tRNA 5-hydroxyuridine methyltransferase</fullName>
        <ecNumber evidence="4">2.1.1.-</ecNumber>
    </recommendedName>
    <alternativeName>
        <fullName evidence="4">ho5U methyltransferase</fullName>
    </alternativeName>
</protein>
<dbReference type="EC" id="2.1.1.-" evidence="4"/>
<keyword evidence="6" id="KW-1185">Reference proteome</keyword>
<feature type="binding site" evidence="4">
    <location>
        <begin position="111"/>
        <end position="112"/>
    </location>
    <ligand>
        <name>S-adenosyl-L-methionine</name>
        <dbReference type="ChEBI" id="CHEBI:59789"/>
    </ligand>
</feature>
<dbReference type="InterPro" id="IPR043675">
    <property type="entry name" value="TrmR_methyltr"/>
</dbReference>
<dbReference type="PROSITE" id="PS51682">
    <property type="entry name" value="SAM_OMT_I"/>
    <property type="match status" value="1"/>
</dbReference>
<keyword evidence="3 4" id="KW-0949">S-adenosyl-L-methionine</keyword>
<comment type="subunit">
    <text evidence="4">Homodimer.</text>
</comment>
<accession>A0A9J6R9Q7</accession>
<feature type="binding site" evidence="4">
    <location>
        <position position="36"/>
    </location>
    <ligand>
        <name>S-adenosyl-L-methionine</name>
        <dbReference type="ChEBI" id="CHEBI:59789"/>
    </ligand>
</feature>
<proteinExistence type="inferred from homology"/>
<keyword evidence="2 4" id="KW-0808">Transferase</keyword>
<evidence type="ECO:0000256" key="3">
    <source>
        <dbReference type="ARBA" id="ARBA00022691"/>
    </source>
</evidence>
<dbReference type="InterPro" id="IPR029063">
    <property type="entry name" value="SAM-dependent_MTases_sf"/>
</dbReference>
<dbReference type="Proteomes" id="UP001084197">
    <property type="component" value="Unassembled WGS sequence"/>
</dbReference>
<comment type="caution">
    <text evidence="5">The sequence shown here is derived from an EMBL/GenBank/DDBJ whole genome shotgun (WGS) entry which is preliminary data.</text>
</comment>
<dbReference type="InterPro" id="IPR002935">
    <property type="entry name" value="SAM_O-MeTrfase"/>
</dbReference>
<reference evidence="5" key="1">
    <citation type="submission" date="2022-11" db="EMBL/GenBank/DDBJ databases">
        <title>WGS of Natronobacillus azotifigens 24KS-1, an anaerobic diazotrophic haloalkaliphile from soda-rich habitats.</title>
        <authorList>
            <person name="Sorokin D.Y."/>
            <person name="Merkel A.Y."/>
        </authorList>
    </citation>
    <scope>NUCLEOTIDE SEQUENCE</scope>
    <source>
        <strain evidence="5">24KS-1</strain>
    </source>
</reference>
<dbReference type="Pfam" id="PF01596">
    <property type="entry name" value="Methyltransf_3"/>
    <property type="match status" value="1"/>
</dbReference>
<dbReference type="GO" id="GO:0000287">
    <property type="term" value="F:magnesium ion binding"/>
    <property type="evidence" value="ECO:0007669"/>
    <property type="project" value="UniProtKB-UniRule"/>
</dbReference>
<feature type="binding site" evidence="4">
    <location>
        <position position="131"/>
    </location>
    <ligand>
        <name>Mg(2+)</name>
        <dbReference type="ChEBI" id="CHEBI:18420"/>
    </ligand>
</feature>
<evidence type="ECO:0000313" key="6">
    <source>
        <dbReference type="Proteomes" id="UP001084197"/>
    </source>
</evidence>
<feature type="binding site" evidence="4">
    <location>
        <position position="66"/>
    </location>
    <ligand>
        <name>S-adenosyl-L-methionine</name>
        <dbReference type="ChEBI" id="CHEBI:59789"/>
    </ligand>
</feature>
<keyword evidence="1 4" id="KW-0489">Methyltransferase</keyword>
<dbReference type="GO" id="GO:0030488">
    <property type="term" value="P:tRNA methylation"/>
    <property type="evidence" value="ECO:0007669"/>
    <property type="project" value="UniProtKB-UniRule"/>
</dbReference>
<keyword evidence="4" id="KW-0819">tRNA processing</keyword>
<dbReference type="SUPFAM" id="SSF53335">
    <property type="entry name" value="S-adenosyl-L-methionine-dependent methyltransferases"/>
    <property type="match status" value="1"/>
</dbReference>
<comment type="catalytic activity">
    <reaction evidence="4">
        <text>5-hydroxyuridine(34) in tRNA + S-adenosyl-L-methionine = 5-methoxyuridine(34) in tRNA + S-adenosyl-L-homocysteine + H(+)</text>
        <dbReference type="Rhea" id="RHEA:60524"/>
        <dbReference type="Rhea" id="RHEA-COMP:13381"/>
        <dbReference type="Rhea" id="RHEA-COMP:15591"/>
        <dbReference type="ChEBI" id="CHEBI:15378"/>
        <dbReference type="ChEBI" id="CHEBI:57856"/>
        <dbReference type="ChEBI" id="CHEBI:59789"/>
        <dbReference type="ChEBI" id="CHEBI:136877"/>
        <dbReference type="ChEBI" id="CHEBI:143860"/>
    </reaction>
</comment>
<feature type="binding site" evidence="4">
    <location>
        <position position="131"/>
    </location>
    <ligand>
        <name>S-adenosyl-L-methionine</name>
        <dbReference type="ChEBI" id="CHEBI:59789"/>
    </ligand>
</feature>
<dbReference type="HAMAP" id="MF_02217">
    <property type="entry name" value="TrmR_methyltr"/>
    <property type="match status" value="1"/>
</dbReference>
<dbReference type="GO" id="GO:0008757">
    <property type="term" value="F:S-adenosylmethionine-dependent methyltransferase activity"/>
    <property type="evidence" value="ECO:0007669"/>
    <property type="project" value="TreeGrafter"/>
</dbReference>
<evidence type="ECO:0000256" key="2">
    <source>
        <dbReference type="ARBA" id="ARBA00022679"/>
    </source>
</evidence>
<dbReference type="CDD" id="cd02440">
    <property type="entry name" value="AdoMet_MTases"/>
    <property type="match status" value="1"/>
</dbReference>
<dbReference type="PANTHER" id="PTHR10509">
    <property type="entry name" value="O-METHYLTRANSFERASE-RELATED"/>
    <property type="match status" value="1"/>
</dbReference>
<feature type="binding site" evidence="4">
    <location>
        <position position="158"/>
    </location>
    <ligand>
        <name>Mg(2+)</name>
        <dbReference type="ChEBI" id="CHEBI:18420"/>
    </ligand>
</feature>
<dbReference type="RefSeq" id="WP_268779102.1">
    <property type="nucleotide sequence ID" value="NZ_JAPRAT010000005.1"/>
</dbReference>
<sequence length="213" mass="24486">MKDNKIDLYISSLLEQSTDWAKQLEEYAIEQNVPIMEPTGIAFLQQLIRIKQPKKILEIGTAIGYSALQMVHAYPESKVLTIERDQVRFDQAKENIKQVGFEQQIELIFGDALETEGQVLNHAPFDLLFIDAAKGQYQRFFELYTPMLTEDAVIVTDNVLFKGFVAEPNQENKRIQKIADKISKYNHWIANQKDYHTIILPIGDGIAITTKRK</sequence>